<proteinExistence type="predicted"/>
<reference evidence="1 2" key="1">
    <citation type="submission" date="2013-06" db="EMBL/GenBank/DDBJ databases">
        <authorList>
            <person name="Weinstock G."/>
            <person name="Sodergren E."/>
            <person name="Lobos E.A."/>
            <person name="Fulton L."/>
            <person name="Fulton R."/>
            <person name="Courtney L."/>
            <person name="Fronick C."/>
            <person name="O'Laughlin M."/>
            <person name="Godfrey J."/>
            <person name="Wilson R.M."/>
            <person name="Miner T."/>
            <person name="Farmer C."/>
            <person name="Delehaunty K."/>
            <person name="Cordes M."/>
            <person name="Minx P."/>
            <person name="Tomlinson C."/>
            <person name="Chen J."/>
            <person name="Wollam A."/>
            <person name="Pepin K.H."/>
            <person name="Bhonagiri V."/>
            <person name="Zhang X."/>
            <person name="Warren W."/>
            <person name="Mitreva M."/>
            <person name="Mardis E.R."/>
            <person name="Wilson R.K."/>
        </authorList>
    </citation>
    <scope>NUCLEOTIDE SEQUENCE [LARGE SCALE GENOMIC DNA]</scope>
    <source>
        <strain evidence="1 2">F0570</strain>
    </source>
</reference>
<gene>
    <name evidence="1" type="ORF">HMPREF1555_01567</name>
</gene>
<comment type="caution">
    <text evidence="1">The sequence shown here is derived from an EMBL/GenBank/DDBJ whole genome shotgun (WGS) entry which is preliminary data.</text>
</comment>
<dbReference type="AlphaFoldDB" id="A0A0E2LPE3"/>
<dbReference type="HOGENOM" id="CLU_207917_0_0_10"/>
<organism evidence="1 2">
    <name type="scientific">Porphyromonas gingivalis F0570</name>
    <dbReference type="NCBI Taxonomy" id="1227271"/>
    <lineage>
        <taxon>Bacteria</taxon>
        <taxon>Pseudomonadati</taxon>
        <taxon>Bacteroidota</taxon>
        <taxon>Bacteroidia</taxon>
        <taxon>Bacteroidales</taxon>
        <taxon>Porphyromonadaceae</taxon>
        <taxon>Porphyromonas</taxon>
    </lineage>
</organism>
<evidence type="ECO:0000313" key="1">
    <source>
        <dbReference type="EMBL" id="ERJ65120.1"/>
    </source>
</evidence>
<dbReference type="EMBL" id="AWUW01000113">
    <property type="protein sequence ID" value="ERJ65120.1"/>
    <property type="molecule type" value="Genomic_DNA"/>
</dbReference>
<protein>
    <submittedName>
        <fullName evidence="1">Uncharacterized protein</fullName>
    </submittedName>
</protein>
<accession>A0A0E2LPE3</accession>
<dbReference type="Proteomes" id="UP000016630">
    <property type="component" value="Unassembled WGS sequence"/>
</dbReference>
<sequence length="53" mass="6009">MALGYRATQSFAVPRQCPTVFAADDPNHRLFSIYKVRDGVKKNVTLRPMNMPV</sequence>
<evidence type="ECO:0000313" key="2">
    <source>
        <dbReference type="Proteomes" id="UP000016630"/>
    </source>
</evidence>
<name>A0A0E2LPE3_PORGN</name>